<dbReference type="PANTHER" id="PTHR34782:SF6">
    <property type="entry name" value="PHOSPHORIBOSYLFORMYLGLYCINAMIDINE SYNTHASE"/>
    <property type="match status" value="1"/>
</dbReference>
<dbReference type="EMBL" id="CAKOAT010519598">
    <property type="protein sequence ID" value="CAH8381667.1"/>
    <property type="molecule type" value="Genomic_DNA"/>
</dbReference>
<dbReference type="Proteomes" id="UP001642260">
    <property type="component" value="Unassembled WGS sequence"/>
</dbReference>
<keyword evidence="2" id="KW-1185">Reference proteome</keyword>
<protein>
    <submittedName>
        <fullName evidence="1">Uncharacterized protein</fullName>
    </submittedName>
</protein>
<comment type="caution">
    <text evidence="1">The sequence shown here is derived from an EMBL/GenBank/DDBJ whole genome shotgun (WGS) entry which is preliminary data.</text>
</comment>
<organism evidence="1 2">
    <name type="scientific">Eruca vesicaria subsp. sativa</name>
    <name type="common">Garden rocket</name>
    <name type="synonym">Eruca sativa</name>
    <dbReference type="NCBI Taxonomy" id="29727"/>
    <lineage>
        <taxon>Eukaryota</taxon>
        <taxon>Viridiplantae</taxon>
        <taxon>Streptophyta</taxon>
        <taxon>Embryophyta</taxon>
        <taxon>Tracheophyta</taxon>
        <taxon>Spermatophyta</taxon>
        <taxon>Magnoliopsida</taxon>
        <taxon>eudicotyledons</taxon>
        <taxon>Gunneridae</taxon>
        <taxon>Pentapetalae</taxon>
        <taxon>rosids</taxon>
        <taxon>malvids</taxon>
        <taxon>Brassicales</taxon>
        <taxon>Brassicaceae</taxon>
        <taxon>Brassiceae</taxon>
        <taxon>Eruca</taxon>
    </lineage>
</organism>
<name>A0ABC8LDM0_ERUVS</name>
<dbReference type="PANTHER" id="PTHR34782">
    <property type="entry name" value="PHOSPHORIBOSYLFORMYLGLYCINAMIDINE SYNTHASE"/>
    <property type="match status" value="1"/>
</dbReference>
<reference evidence="1 2" key="1">
    <citation type="submission" date="2022-03" db="EMBL/GenBank/DDBJ databases">
        <authorList>
            <person name="Macdonald S."/>
            <person name="Ahmed S."/>
            <person name="Newling K."/>
        </authorList>
    </citation>
    <scope>NUCLEOTIDE SEQUENCE [LARGE SCALE GENOMIC DNA]</scope>
</reference>
<evidence type="ECO:0000313" key="1">
    <source>
        <dbReference type="EMBL" id="CAH8381667.1"/>
    </source>
</evidence>
<proteinExistence type="predicted"/>
<evidence type="ECO:0000313" key="2">
    <source>
        <dbReference type="Proteomes" id="UP001642260"/>
    </source>
</evidence>
<dbReference type="AlphaFoldDB" id="A0ABC8LDM0"/>
<sequence>MCQSVPVAHGLFPAPQSRLSFNNFAPVPERLPRLNCTLNNDQSEQGPPQEAVLKAISEVSKTDGRVGETTNVMFPVFENAGA</sequence>
<accession>A0ABC8LDM0</accession>
<gene>
    <name evidence="1" type="ORF">ERUC_LOCUS34150</name>
</gene>